<feature type="signal peptide" evidence="3">
    <location>
        <begin position="1"/>
        <end position="16"/>
    </location>
</feature>
<evidence type="ECO:0000313" key="4">
    <source>
        <dbReference type="EMBL" id="RMB90335.1"/>
    </source>
</evidence>
<feature type="chain" id="PRO_5018245124" evidence="3">
    <location>
        <begin position="17"/>
        <end position="162"/>
    </location>
</feature>
<reference evidence="4 5" key="1">
    <citation type="submission" date="2018-07" db="EMBL/GenBank/DDBJ databases">
        <title>A high quality draft genome assembly of the barn swallow (H. rustica rustica).</title>
        <authorList>
            <person name="Formenti G."/>
            <person name="Chiara M."/>
            <person name="Poveda L."/>
            <person name="Francoijs K.-J."/>
            <person name="Bonisoli-Alquati A."/>
            <person name="Canova L."/>
            <person name="Gianfranceschi L."/>
            <person name="Horner D.S."/>
            <person name="Saino N."/>
        </authorList>
    </citation>
    <scope>NUCLEOTIDE SEQUENCE [LARGE SCALE GENOMIC DNA]</scope>
    <source>
        <strain evidence="4">Chelidonia</strain>
        <tissue evidence="4">Blood</tissue>
    </source>
</reference>
<protein>
    <submittedName>
        <fullName evidence="4">Uncharacterized protein</fullName>
    </submittedName>
</protein>
<sequence>MRAAGLLLLLLPLGLGLPRHPRGGSRCPGEAPAPPGTHNETLGRGAGTSRAPDVAALVAVGGWLGAVLLCVRRFVRRSREETRLRYLRALPCGPQGRQEEEEEVLSSSPGGEAPPGLSQQLRWVRSSGHPWVPPRSPWIITVSSWITLDAPLITPGSLLGPC</sequence>
<dbReference type="AlphaFoldDB" id="A0A3M0INW8"/>
<feature type="transmembrane region" description="Helical" evidence="2">
    <location>
        <begin position="54"/>
        <end position="75"/>
    </location>
</feature>
<organism evidence="4 5">
    <name type="scientific">Hirundo rustica rustica</name>
    <dbReference type="NCBI Taxonomy" id="333673"/>
    <lineage>
        <taxon>Eukaryota</taxon>
        <taxon>Metazoa</taxon>
        <taxon>Chordata</taxon>
        <taxon>Craniata</taxon>
        <taxon>Vertebrata</taxon>
        <taxon>Euteleostomi</taxon>
        <taxon>Archelosauria</taxon>
        <taxon>Archosauria</taxon>
        <taxon>Dinosauria</taxon>
        <taxon>Saurischia</taxon>
        <taxon>Theropoda</taxon>
        <taxon>Coelurosauria</taxon>
        <taxon>Aves</taxon>
        <taxon>Neognathae</taxon>
        <taxon>Neoaves</taxon>
        <taxon>Telluraves</taxon>
        <taxon>Australaves</taxon>
        <taxon>Passeriformes</taxon>
        <taxon>Sylvioidea</taxon>
        <taxon>Hirundinidae</taxon>
        <taxon>Hirundo</taxon>
    </lineage>
</organism>
<dbReference type="Proteomes" id="UP000269221">
    <property type="component" value="Unassembled WGS sequence"/>
</dbReference>
<dbReference type="EMBL" id="QRBI01000251">
    <property type="protein sequence ID" value="RMB90335.1"/>
    <property type="molecule type" value="Genomic_DNA"/>
</dbReference>
<keyword evidence="5" id="KW-1185">Reference proteome</keyword>
<feature type="region of interest" description="Disordered" evidence="1">
    <location>
        <begin position="97"/>
        <end position="118"/>
    </location>
</feature>
<proteinExistence type="predicted"/>
<evidence type="ECO:0000256" key="3">
    <source>
        <dbReference type="SAM" id="SignalP"/>
    </source>
</evidence>
<comment type="caution">
    <text evidence="4">The sequence shown here is derived from an EMBL/GenBank/DDBJ whole genome shotgun (WGS) entry which is preliminary data.</text>
</comment>
<gene>
    <name evidence="4" type="ORF">DUI87_33221</name>
</gene>
<keyword evidence="2" id="KW-1133">Transmembrane helix</keyword>
<evidence type="ECO:0000313" key="5">
    <source>
        <dbReference type="Proteomes" id="UP000269221"/>
    </source>
</evidence>
<keyword evidence="3" id="KW-0732">Signal</keyword>
<evidence type="ECO:0000256" key="1">
    <source>
        <dbReference type="SAM" id="MobiDB-lite"/>
    </source>
</evidence>
<name>A0A3M0INW8_HIRRU</name>
<keyword evidence="2" id="KW-0472">Membrane</keyword>
<accession>A0A3M0INW8</accession>
<keyword evidence="2" id="KW-0812">Transmembrane</keyword>
<evidence type="ECO:0000256" key="2">
    <source>
        <dbReference type="SAM" id="Phobius"/>
    </source>
</evidence>
<feature type="region of interest" description="Disordered" evidence="1">
    <location>
        <begin position="22"/>
        <end position="48"/>
    </location>
</feature>